<feature type="region of interest" description="Disordered" evidence="1">
    <location>
        <begin position="1"/>
        <end position="25"/>
    </location>
</feature>
<sequence>MLTPTPIKPSPQTAPEGTSGAGLEISLKPSLRKLQLSIEEKNELGNLQSFSADSDSETQGGSSSCSSSSANAGGPLKQEGQDGQEEDGYWSGSTASLIREKKNRHCFKKKEMPSGQTRVRSKFSPWNLSSPRISRDCHLSVHIGHPGALETVSVNPAEADKFELKRIKTLQRRAQMSVMQQFCKAQQILVCFWVMQQTSPHQPDLFLNAASRQLELEDKRSTLELEYRKLMAIKEKTPEQQAEEDRIFEQILEVVEMKDSLVTFLDEKRQKEMSEKEEALSIMEAKRQSKKGSQVQWT</sequence>
<dbReference type="InterPro" id="IPR022735">
    <property type="entry name" value="bMERB_dom"/>
</dbReference>
<organism evidence="3 4">
    <name type="scientific">Goodea atripinnis</name>
    <dbReference type="NCBI Taxonomy" id="208336"/>
    <lineage>
        <taxon>Eukaryota</taxon>
        <taxon>Metazoa</taxon>
        <taxon>Chordata</taxon>
        <taxon>Craniata</taxon>
        <taxon>Vertebrata</taxon>
        <taxon>Euteleostomi</taxon>
        <taxon>Actinopterygii</taxon>
        <taxon>Neopterygii</taxon>
        <taxon>Teleostei</taxon>
        <taxon>Neoteleostei</taxon>
        <taxon>Acanthomorphata</taxon>
        <taxon>Ovalentaria</taxon>
        <taxon>Atherinomorphae</taxon>
        <taxon>Cyprinodontiformes</taxon>
        <taxon>Goodeidae</taxon>
        <taxon>Goodea</taxon>
    </lineage>
</organism>
<feature type="compositionally biased region" description="Polar residues" evidence="1">
    <location>
        <begin position="114"/>
        <end position="123"/>
    </location>
</feature>
<protein>
    <recommendedName>
        <fullName evidence="2">BMERB domain-containing protein</fullName>
    </recommendedName>
</protein>
<evidence type="ECO:0000256" key="1">
    <source>
        <dbReference type="SAM" id="MobiDB-lite"/>
    </source>
</evidence>
<reference evidence="3 4" key="1">
    <citation type="submission" date="2021-06" db="EMBL/GenBank/DDBJ databases">
        <authorList>
            <person name="Palmer J.M."/>
        </authorList>
    </citation>
    <scope>NUCLEOTIDE SEQUENCE [LARGE SCALE GENOMIC DNA]</scope>
    <source>
        <strain evidence="3 4">GA_2019</strain>
        <tissue evidence="3">Muscle</tissue>
    </source>
</reference>
<evidence type="ECO:0000313" key="4">
    <source>
        <dbReference type="Proteomes" id="UP001476798"/>
    </source>
</evidence>
<accession>A0ABV0PXP9</accession>
<feature type="region of interest" description="Disordered" evidence="1">
    <location>
        <begin position="45"/>
        <end position="123"/>
    </location>
</feature>
<feature type="compositionally biased region" description="Low complexity" evidence="1">
    <location>
        <begin position="57"/>
        <end position="74"/>
    </location>
</feature>
<dbReference type="Pfam" id="PF12130">
    <property type="entry name" value="bMERB_dom"/>
    <property type="match status" value="1"/>
</dbReference>
<dbReference type="EMBL" id="JAHRIO010090874">
    <property type="protein sequence ID" value="MEQ2188294.1"/>
    <property type="molecule type" value="Genomic_DNA"/>
</dbReference>
<feature type="domain" description="BMERB" evidence="2">
    <location>
        <begin position="211"/>
        <end position="281"/>
    </location>
</feature>
<dbReference type="SMART" id="SM01203">
    <property type="entry name" value="DUF3585"/>
    <property type="match status" value="1"/>
</dbReference>
<feature type="region of interest" description="Disordered" evidence="1">
    <location>
        <begin position="269"/>
        <end position="298"/>
    </location>
</feature>
<gene>
    <name evidence="3" type="ORF">GOODEAATRI_013522</name>
</gene>
<evidence type="ECO:0000259" key="2">
    <source>
        <dbReference type="PROSITE" id="PS51848"/>
    </source>
</evidence>
<comment type="caution">
    <text evidence="3">The sequence shown here is derived from an EMBL/GenBank/DDBJ whole genome shotgun (WGS) entry which is preliminary data.</text>
</comment>
<dbReference type="Proteomes" id="UP001476798">
    <property type="component" value="Unassembled WGS sequence"/>
</dbReference>
<name>A0ABV0PXP9_9TELE</name>
<feature type="compositionally biased region" description="Basic and acidic residues" evidence="1">
    <location>
        <begin position="269"/>
        <end position="287"/>
    </location>
</feature>
<keyword evidence="4" id="KW-1185">Reference proteome</keyword>
<proteinExistence type="predicted"/>
<dbReference type="PROSITE" id="PS51848">
    <property type="entry name" value="BMERB"/>
    <property type="match status" value="1"/>
</dbReference>
<evidence type="ECO:0000313" key="3">
    <source>
        <dbReference type="EMBL" id="MEQ2188294.1"/>
    </source>
</evidence>